<keyword evidence="3" id="KW-0479">Metal-binding</keyword>
<comment type="similarity">
    <text evidence="1">Belongs to the SCO1/2 family.</text>
</comment>
<gene>
    <name evidence="6" type="ORF">EPA93_36590</name>
</gene>
<feature type="disulfide bond" description="Redox-active" evidence="4">
    <location>
        <begin position="92"/>
        <end position="96"/>
    </location>
</feature>
<name>A0A4P6K0P1_KTERU</name>
<evidence type="ECO:0000256" key="4">
    <source>
        <dbReference type="PIRSR" id="PIRSR603782-2"/>
    </source>
</evidence>
<dbReference type="Pfam" id="PF02630">
    <property type="entry name" value="SCO1-SenC"/>
    <property type="match status" value="1"/>
</dbReference>
<dbReference type="InterPro" id="IPR003782">
    <property type="entry name" value="SCO1/SenC"/>
</dbReference>
<feature type="binding site" evidence="3">
    <location>
        <position position="96"/>
    </location>
    <ligand>
        <name>Cu cation</name>
        <dbReference type="ChEBI" id="CHEBI:23378"/>
    </ligand>
</feature>
<dbReference type="PROSITE" id="PS51352">
    <property type="entry name" value="THIOREDOXIN_2"/>
    <property type="match status" value="1"/>
</dbReference>
<dbReference type="AlphaFoldDB" id="A0A4P6K0P1"/>
<keyword evidence="4" id="KW-1015">Disulfide bond</keyword>
<organism evidence="6 7">
    <name type="scientific">Ktedonosporobacter rubrisoli</name>
    <dbReference type="NCBI Taxonomy" id="2509675"/>
    <lineage>
        <taxon>Bacteria</taxon>
        <taxon>Bacillati</taxon>
        <taxon>Chloroflexota</taxon>
        <taxon>Ktedonobacteria</taxon>
        <taxon>Ktedonobacterales</taxon>
        <taxon>Ktedonosporobacteraceae</taxon>
        <taxon>Ktedonosporobacter</taxon>
    </lineage>
</organism>
<dbReference type="SUPFAM" id="SSF52833">
    <property type="entry name" value="Thioredoxin-like"/>
    <property type="match status" value="1"/>
</dbReference>
<dbReference type="CDD" id="cd02968">
    <property type="entry name" value="SCO"/>
    <property type="match status" value="1"/>
</dbReference>
<feature type="domain" description="Thioredoxin" evidence="5">
    <location>
        <begin position="54"/>
        <end position="212"/>
    </location>
</feature>
<sequence>MTMNWRLASRLSVITLAILVVITVALIQRQHAQVPATANMSSSSSSSSGLQGTELDSRIAPNFSLTDQFGKPVSLAQFQGKPVILTFMYTHCPDVCPLTAEKLHSTMQMLGSDAHDIGIIAVSTDPKRDNTAAALNFSQSHNMQDYWHYLVGTQQQLSPVWSSYSILAQTQGDQVNHSMGLYLIDQQGHERLFMDNDFTPSQLAANLKLLLKK</sequence>
<evidence type="ECO:0000256" key="3">
    <source>
        <dbReference type="PIRSR" id="PIRSR603782-1"/>
    </source>
</evidence>
<evidence type="ECO:0000256" key="1">
    <source>
        <dbReference type="ARBA" id="ARBA00010996"/>
    </source>
</evidence>
<dbReference type="KEGG" id="kbs:EPA93_36590"/>
<dbReference type="Proteomes" id="UP000290365">
    <property type="component" value="Chromosome"/>
</dbReference>
<dbReference type="InterPro" id="IPR036249">
    <property type="entry name" value="Thioredoxin-like_sf"/>
</dbReference>
<proteinExistence type="inferred from homology"/>
<accession>A0A4P6K0P1</accession>
<dbReference type="RefSeq" id="WP_129892261.1">
    <property type="nucleotide sequence ID" value="NZ_CP035758.1"/>
</dbReference>
<keyword evidence="2 3" id="KW-0186">Copper</keyword>
<evidence type="ECO:0000256" key="2">
    <source>
        <dbReference type="ARBA" id="ARBA00023008"/>
    </source>
</evidence>
<protein>
    <submittedName>
        <fullName evidence="6">SCO family protein</fullName>
    </submittedName>
</protein>
<dbReference type="PANTHER" id="PTHR12151:SF25">
    <property type="entry name" value="LINALOOL DEHYDRATASE_ISOMERASE DOMAIN-CONTAINING PROTEIN"/>
    <property type="match status" value="1"/>
</dbReference>
<evidence type="ECO:0000259" key="5">
    <source>
        <dbReference type="PROSITE" id="PS51352"/>
    </source>
</evidence>
<dbReference type="Gene3D" id="3.40.30.10">
    <property type="entry name" value="Glutaredoxin"/>
    <property type="match status" value="1"/>
</dbReference>
<reference evidence="6 7" key="1">
    <citation type="submission" date="2019-01" db="EMBL/GenBank/DDBJ databases">
        <title>Ktedonosporobacter rubrisoli SCAWS-G2.</title>
        <authorList>
            <person name="Huang Y."/>
            <person name="Yan B."/>
        </authorList>
    </citation>
    <scope>NUCLEOTIDE SEQUENCE [LARGE SCALE GENOMIC DNA]</scope>
    <source>
        <strain evidence="6 7">SCAWS-G2</strain>
    </source>
</reference>
<dbReference type="GO" id="GO:0046872">
    <property type="term" value="F:metal ion binding"/>
    <property type="evidence" value="ECO:0007669"/>
    <property type="project" value="UniProtKB-KW"/>
</dbReference>
<dbReference type="OrthoDB" id="9811998at2"/>
<keyword evidence="7" id="KW-1185">Reference proteome</keyword>
<evidence type="ECO:0000313" key="6">
    <source>
        <dbReference type="EMBL" id="QBD81200.1"/>
    </source>
</evidence>
<feature type="binding site" evidence="3">
    <location>
        <position position="177"/>
    </location>
    <ligand>
        <name>Cu cation</name>
        <dbReference type="ChEBI" id="CHEBI:23378"/>
    </ligand>
</feature>
<dbReference type="EMBL" id="CP035758">
    <property type="protein sequence ID" value="QBD81200.1"/>
    <property type="molecule type" value="Genomic_DNA"/>
</dbReference>
<dbReference type="PANTHER" id="PTHR12151">
    <property type="entry name" value="ELECTRON TRANSPORT PROTIN SCO1/SENC FAMILY MEMBER"/>
    <property type="match status" value="1"/>
</dbReference>
<evidence type="ECO:0000313" key="7">
    <source>
        <dbReference type="Proteomes" id="UP000290365"/>
    </source>
</evidence>
<feature type="binding site" evidence="3">
    <location>
        <position position="92"/>
    </location>
    <ligand>
        <name>Cu cation</name>
        <dbReference type="ChEBI" id="CHEBI:23378"/>
    </ligand>
</feature>
<dbReference type="InterPro" id="IPR013766">
    <property type="entry name" value="Thioredoxin_domain"/>
</dbReference>